<comment type="similarity">
    <text evidence="3">Belongs to the INCENP family.</text>
</comment>
<evidence type="ECO:0000259" key="9">
    <source>
        <dbReference type="Pfam" id="PF03941"/>
    </source>
</evidence>
<feature type="compositionally biased region" description="Pro residues" evidence="8">
    <location>
        <begin position="596"/>
        <end position="620"/>
    </location>
</feature>
<comment type="subcellular location">
    <subcellularLocation>
        <location evidence="2">Cytoplasm</location>
        <location evidence="2">Cytoskeleton</location>
        <location evidence="2">Spindle</location>
    </subcellularLocation>
    <subcellularLocation>
        <location evidence="1">Nucleus</location>
    </subcellularLocation>
</comment>
<feature type="compositionally biased region" description="Low complexity" evidence="8">
    <location>
        <begin position="953"/>
        <end position="972"/>
    </location>
</feature>
<feature type="region of interest" description="Disordered" evidence="8">
    <location>
        <begin position="740"/>
        <end position="812"/>
    </location>
</feature>
<dbReference type="PANTHER" id="PTHR13142:SF1">
    <property type="entry name" value="INNER CENTROMERE PROTEIN"/>
    <property type="match status" value="1"/>
</dbReference>
<dbReference type="PANTHER" id="PTHR13142">
    <property type="entry name" value="INNER CENTROMERE PROTEIN"/>
    <property type="match status" value="1"/>
</dbReference>
<feature type="compositionally biased region" description="Polar residues" evidence="8">
    <location>
        <begin position="528"/>
        <end position="543"/>
    </location>
</feature>
<feature type="region of interest" description="Disordered" evidence="8">
    <location>
        <begin position="588"/>
        <end position="706"/>
    </location>
</feature>
<feature type="compositionally biased region" description="Basic and acidic residues" evidence="8">
    <location>
        <begin position="915"/>
        <end position="932"/>
    </location>
</feature>
<evidence type="ECO:0000256" key="6">
    <source>
        <dbReference type="ARBA" id="ARBA00023212"/>
    </source>
</evidence>
<dbReference type="Pfam" id="PF03941">
    <property type="entry name" value="INCENP_ARK-bind"/>
    <property type="match status" value="1"/>
</dbReference>
<comment type="caution">
    <text evidence="10">The sequence shown here is derived from an EMBL/GenBank/DDBJ whole genome shotgun (WGS) entry which is preliminary data.</text>
</comment>
<feature type="region of interest" description="Disordered" evidence="8">
    <location>
        <begin position="348"/>
        <end position="455"/>
    </location>
</feature>
<keyword evidence="4" id="KW-0963">Cytoplasm</keyword>
<dbReference type="Gene3D" id="6.10.250.2990">
    <property type="match status" value="1"/>
</dbReference>
<feature type="region of interest" description="Disordered" evidence="8">
    <location>
        <begin position="713"/>
        <end position="732"/>
    </location>
</feature>
<name>A0ABR1K3G0_9AGAR</name>
<evidence type="ECO:0000313" key="10">
    <source>
        <dbReference type="EMBL" id="KAK7468887.1"/>
    </source>
</evidence>
<evidence type="ECO:0000256" key="3">
    <source>
        <dbReference type="ARBA" id="ARBA00010042"/>
    </source>
</evidence>
<feature type="compositionally biased region" description="Basic and acidic residues" evidence="8">
    <location>
        <begin position="846"/>
        <end position="908"/>
    </location>
</feature>
<organism evidence="10 11">
    <name type="scientific">Marasmiellus scandens</name>
    <dbReference type="NCBI Taxonomy" id="2682957"/>
    <lineage>
        <taxon>Eukaryota</taxon>
        <taxon>Fungi</taxon>
        <taxon>Dikarya</taxon>
        <taxon>Basidiomycota</taxon>
        <taxon>Agaricomycotina</taxon>
        <taxon>Agaricomycetes</taxon>
        <taxon>Agaricomycetidae</taxon>
        <taxon>Agaricales</taxon>
        <taxon>Marasmiineae</taxon>
        <taxon>Omphalotaceae</taxon>
        <taxon>Marasmiellus</taxon>
    </lineage>
</organism>
<gene>
    <name evidence="10" type="ORF">VKT23_003385</name>
</gene>
<dbReference type="InterPro" id="IPR005635">
    <property type="entry name" value="Inner_centromere_prot_ARK-bd"/>
</dbReference>
<proteinExistence type="inferred from homology"/>
<reference evidence="10 11" key="1">
    <citation type="submission" date="2024-01" db="EMBL/GenBank/DDBJ databases">
        <title>A draft genome for the cacao thread blight pathogen Marasmiellus scandens.</title>
        <authorList>
            <person name="Baruah I.K."/>
            <person name="Leung J."/>
            <person name="Bukari Y."/>
            <person name="Amoako-Attah I."/>
            <person name="Meinhardt L.W."/>
            <person name="Bailey B.A."/>
            <person name="Cohen S.P."/>
        </authorList>
    </citation>
    <scope>NUCLEOTIDE SEQUENCE [LARGE SCALE GENOMIC DNA]</scope>
    <source>
        <strain evidence="10 11">GH-19</strain>
    </source>
</reference>
<evidence type="ECO:0000256" key="5">
    <source>
        <dbReference type="ARBA" id="ARBA00022829"/>
    </source>
</evidence>
<feature type="compositionally biased region" description="Basic and acidic residues" evidence="8">
    <location>
        <begin position="655"/>
        <end position="665"/>
    </location>
</feature>
<protein>
    <recommendedName>
        <fullName evidence="9">Inner centromere protein ARK-binding domain-containing protein</fullName>
    </recommendedName>
</protein>
<keyword evidence="5" id="KW-0159">Chromosome partition</keyword>
<evidence type="ECO:0000256" key="4">
    <source>
        <dbReference type="ARBA" id="ARBA00022490"/>
    </source>
</evidence>
<feature type="compositionally biased region" description="Basic residues" evidence="8">
    <location>
        <begin position="63"/>
        <end position="73"/>
    </location>
</feature>
<accession>A0ABR1K3G0</accession>
<feature type="compositionally biased region" description="Polar residues" evidence="8">
    <location>
        <begin position="716"/>
        <end position="730"/>
    </location>
</feature>
<keyword evidence="6" id="KW-0206">Cytoskeleton</keyword>
<dbReference type="Proteomes" id="UP001498398">
    <property type="component" value="Unassembled WGS sequence"/>
</dbReference>
<feature type="compositionally biased region" description="Acidic residues" evidence="8">
    <location>
        <begin position="766"/>
        <end position="775"/>
    </location>
</feature>
<evidence type="ECO:0000256" key="7">
    <source>
        <dbReference type="ARBA" id="ARBA00023242"/>
    </source>
</evidence>
<evidence type="ECO:0000256" key="2">
    <source>
        <dbReference type="ARBA" id="ARBA00004186"/>
    </source>
</evidence>
<sequence length="1121" mass="122899">MAQPFNLEWANGIRFSMVNDPGRQSFKEQIDMYGFRFLDDYLDNILSKPKQDSGLIDLVKTPSRKKAMSHKAKNNPSPSKLRNMITLDSEPTKENAVPLNSFHKALLKVKDEDQPSRPVPSPFQPTNGKSQRDAIPVDSIPMEPSAPVVVEPASNEPDPVQASGGPIELSMIMEDDESAEKSRRSLRISSNMVTDIKQSELSVRQLQPHPEPDLMDMDMTASSSADTFHSIPLASPHNSPPQRTLPSKPDCDTKPPPEPVAAPEPAPTEPEHQNALEIAVPDGDEEVKVSESIAPLYPTLPAPLPLRKSMKAPRDPSVGIPFSNPTPGPPLGKRTSWLAKARQVNALEHKPSEGLVAGRQTNTTSDTNTGPFGVPSTKRKSEDFFGPMASEMRQDDAERNSKAMKEKEADVAPLKAVIPTKEKDTPLEHDAAKENRVHDLDRSEQAQEQQQLGMLDHFKKTVEGLGAKFGKSMGKSMGGQAVANALAEARAAAEARVVERNNDEVTKAHGPAISASRAPTPPPKVDVKSSTPALPKTTEQGRLSLSDLAPSEKTKASKEVDSVFQFVPPGEKVKSSEPKDVPVFNNFFDKPTPVFIAPPAPPKPKTGPKPVPKATSPPPASVFSKPASMSVGLSPRLPSPKHGAPLTAQSTTESMRTDNSDRLFDSQDPPAWMSSTQDTDYDFDTQPQPQRPLEQLDEDDDSWPMEERPIGVTFTEGDSMTWSSSNPTQTHRLDTEYLGRVGQSEPPEDKDPPTSTIPGSFHMDVDDGDEDDDVLDAGPSKSTVSLVDPSKITRSETAMSSSSNSSSQSSNVGFFGQATKLVSSVLGSGKKTKPEVKSLQLAAAAAKKEQEEKEKKAAVMKNMENRRQQVLQKKAEEEKTRKQEEEKKLKDEADRRKREREDQTDKRPLKLNSSVRKDDEPANKARKLEIKKPVTKLPASSKTTFKPALKQTPASAVNPPPAASSSKTAPPSQKLKGKAPAKNTNLDDDVSQPSQLLQNQMAARAKAQLEAAQQSEPPIPSENIELPDINSEYSDSDDEDRVKTFNPPEWAQSPELRQALQNQSSINPDDIFGAIRPLRMEEIFRSRTSRFRARTSSANWSGNDRLTAEEEREYARRMGFR</sequence>
<evidence type="ECO:0000256" key="8">
    <source>
        <dbReference type="SAM" id="MobiDB-lite"/>
    </source>
</evidence>
<keyword evidence="7" id="KW-0539">Nucleus</keyword>
<feature type="region of interest" description="Disordered" evidence="8">
    <location>
        <begin position="63"/>
        <end position="82"/>
    </location>
</feature>
<feature type="region of interest" description="Disordered" evidence="8">
    <location>
        <begin position="109"/>
        <end position="334"/>
    </location>
</feature>
<feature type="compositionally biased region" description="Basic and acidic residues" evidence="8">
    <location>
        <begin position="420"/>
        <end position="445"/>
    </location>
</feature>
<feature type="compositionally biased region" description="Basic and acidic residues" evidence="8">
    <location>
        <begin position="392"/>
        <end position="410"/>
    </location>
</feature>
<feature type="compositionally biased region" description="Low complexity" evidence="8">
    <location>
        <begin position="1000"/>
        <end position="1014"/>
    </location>
</feature>
<dbReference type="EMBL" id="JBANRG010000003">
    <property type="protein sequence ID" value="KAK7468887.1"/>
    <property type="molecule type" value="Genomic_DNA"/>
</dbReference>
<feature type="region of interest" description="Disordered" evidence="8">
    <location>
        <begin position="500"/>
        <end position="558"/>
    </location>
</feature>
<feature type="region of interest" description="Disordered" evidence="8">
    <location>
        <begin position="841"/>
        <end position="1070"/>
    </location>
</feature>
<feature type="compositionally biased region" description="Pro residues" evidence="8">
    <location>
        <begin position="256"/>
        <end position="268"/>
    </location>
</feature>
<feature type="domain" description="Inner centromere protein ARK-binding" evidence="9">
    <location>
        <begin position="1028"/>
        <end position="1084"/>
    </location>
</feature>
<keyword evidence="11" id="KW-1185">Reference proteome</keyword>
<evidence type="ECO:0000256" key="1">
    <source>
        <dbReference type="ARBA" id="ARBA00004123"/>
    </source>
</evidence>
<evidence type="ECO:0000313" key="11">
    <source>
        <dbReference type="Proteomes" id="UP001498398"/>
    </source>
</evidence>
<feature type="compositionally biased region" description="Low complexity" evidence="8">
    <location>
        <begin position="800"/>
        <end position="811"/>
    </location>
</feature>
<feature type="compositionally biased region" description="Acidic residues" evidence="8">
    <location>
        <begin position="695"/>
        <end position="704"/>
    </location>
</feature>
<feature type="compositionally biased region" description="Polar residues" evidence="8">
    <location>
        <begin position="359"/>
        <end position="370"/>
    </location>
</feature>
<feature type="compositionally biased region" description="Polar residues" evidence="8">
    <location>
        <begin position="236"/>
        <end position="245"/>
    </location>
</feature>